<organism evidence="2 3">
    <name type="scientific">Streptomyces tardus</name>
    <dbReference type="NCBI Taxonomy" id="2780544"/>
    <lineage>
        <taxon>Bacteria</taxon>
        <taxon>Bacillati</taxon>
        <taxon>Actinomycetota</taxon>
        <taxon>Actinomycetes</taxon>
        <taxon>Kitasatosporales</taxon>
        <taxon>Streptomycetaceae</taxon>
        <taxon>Streptomyces</taxon>
    </lineage>
</organism>
<dbReference type="AlphaFoldDB" id="A0A949N3C2"/>
<proteinExistence type="predicted"/>
<dbReference type="Pfam" id="PF08021">
    <property type="entry name" value="FAD_binding_9"/>
    <property type="match status" value="1"/>
</dbReference>
<dbReference type="RefSeq" id="WP_211040526.1">
    <property type="nucleotide sequence ID" value="NZ_JAELVF020000001.1"/>
</dbReference>
<dbReference type="InterPro" id="IPR039374">
    <property type="entry name" value="SIP_fam"/>
</dbReference>
<evidence type="ECO:0000259" key="1">
    <source>
        <dbReference type="PROSITE" id="PS51384"/>
    </source>
</evidence>
<dbReference type="PANTHER" id="PTHR30157:SF0">
    <property type="entry name" value="NADPH-DEPENDENT FERRIC-CHELATE REDUCTASE"/>
    <property type="match status" value="1"/>
</dbReference>
<evidence type="ECO:0000313" key="3">
    <source>
        <dbReference type="Proteomes" id="UP000694501"/>
    </source>
</evidence>
<dbReference type="InterPro" id="IPR013113">
    <property type="entry name" value="SIP_FAD-bd"/>
</dbReference>
<reference evidence="2" key="1">
    <citation type="submission" date="2021-06" db="EMBL/GenBank/DDBJ databases">
        <title>Sequencing of actinobacteria type strains.</title>
        <authorList>
            <person name="Nguyen G.-S."/>
            <person name="Wentzel A."/>
        </authorList>
    </citation>
    <scope>NUCLEOTIDE SEQUENCE</scope>
    <source>
        <strain evidence="2">P38-E01</strain>
    </source>
</reference>
<evidence type="ECO:0000313" key="2">
    <source>
        <dbReference type="EMBL" id="MBU7599885.1"/>
    </source>
</evidence>
<keyword evidence="3" id="KW-1185">Reference proteome</keyword>
<dbReference type="GO" id="GO:0016491">
    <property type="term" value="F:oxidoreductase activity"/>
    <property type="evidence" value="ECO:0007669"/>
    <property type="project" value="InterPro"/>
</dbReference>
<dbReference type="EMBL" id="JAELVF020000001">
    <property type="protein sequence ID" value="MBU7599885.1"/>
    <property type="molecule type" value="Genomic_DNA"/>
</dbReference>
<dbReference type="InterPro" id="IPR007037">
    <property type="entry name" value="SIP_rossman_dom"/>
</dbReference>
<dbReference type="PROSITE" id="PS51384">
    <property type="entry name" value="FAD_FR"/>
    <property type="match status" value="1"/>
</dbReference>
<comment type="caution">
    <text evidence="2">The sequence shown here is derived from an EMBL/GenBank/DDBJ whole genome shotgun (WGS) entry which is preliminary data.</text>
</comment>
<dbReference type="Proteomes" id="UP000694501">
    <property type="component" value="Unassembled WGS sequence"/>
</dbReference>
<dbReference type="InterPro" id="IPR017927">
    <property type="entry name" value="FAD-bd_FR_type"/>
</dbReference>
<sequence length="287" mass="31912">MSTRPVRSRPTSRLLTVLRTQWLTPHMIRVVLGGEELAGLPVGQYTDHYVKLLFPQPGVSHPEPFDIARIREELPRDQWPAMRTYTVRRFDPQAGELTIDFVVHGDSGLAGPWARAAQPGTAIRILGPGGGYCPDLAADWHLLVGDESALPAIAAAIERMPSGARAEVLLEVEGPQEEQEFATAPGTRVRWLHRGPGRTRSALVDAVRGIEDWTGDPQVFVHGEAGWVREIRRHLRMERMVTRDRLSVSGYWRLGHDEDGWQAAKPAWNAQVEAEQERRPVGLSAAG</sequence>
<feature type="domain" description="FAD-binding FR-type" evidence="1">
    <location>
        <begin position="10"/>
        <end position="135"/>
    </location>
</feature>
<name>A0A949N3C2_9ACTN</name>
<dbReference type="PANTHER" id="PTHR30157">
    <property type="entry name" value="FERRIC REDUCTASE, NADPH-DEPENDENT"/>
    <property type="match status" value="1"/>
</dbReference>
<dbReference type="Pfam" id="PF04954">
    <property type="entry name" value="SIP"/>
    <property type="match status" value="1"/>
</dbReference>
<protein>
    <submittedName>
        <fullName evidence="2">Siderophore-interacting protein</fullName>
    </submittedName>
</protein>
<gene>
    <name evidence="2" type="ORF">JGS22_020195</name>
</gene>
<dbReference type="FunFam" id="2.40.30.10:FF:000131">
    <property type="entry name" value="NADPH-dependent ferric siderophore reductase"/>
    <property type="match status" value="1"/>
</dbReference>
<dbReference type="Gene3D" id="2.40.30.10">
    <property type="entry name" value="Translation factors"/>
    <property type="match status" value="1"/>
</dbReference>
<accession>A0A949N3C2</accession>
<dbReference type="Gene3D" id="3.40.50.80">
    <property type="entry name" value="Nucleotide-binding domain of ferredoxin-NADP reductase (FNR) module"/>
    <property type="match status" value="1"/>
</dbReference>
<dbReference type="InterPro" id="IPR039261">
    <property type="entry name" value="FNR_nucleotide-bd"/>
</dbReference>
<dbReference type="CDD" id="cd06193">
    <property type="entry name" value="siderophore_interacting"/>
    <property type="match status" value="1"/>
</dbReference>
<dbReference type="InterPro" id="IPR017938">
    <property type="entry name" value="Riboflavin_synthase-like_b-brl"/>
</dbReference>
<dbReference type="SUPFAM" id="SSF63380">
    <property type="entry name" value="Riboflavin synthase domain-like"/>
    <property type="match status" value="1"/>
</dbReference>